<reference evidence="1" key="1">
    <citation type="journal article" date="2020" name="Nature">
        <title>Giant virus diversity and host interactions through global metagenomics.</title>
        <authorList>
            <person name="Schulz F."/>
            <person name="Roux S."/>
            <person name="Paez-Espino D."/>
            <person name="Jungbluth S."/>
            <person name="Walsh D.A."/>
            <person name="Denef V.J."/>
            <person name="McMahon K.D."/>
            <person name="Konstantinidis K.T."/>
            <person name="Eloe-Fadrosh E.A."/>
            <person name="Kyrpides N.C."/>
            <person name="Woyke T."/>
        </authorList>
    </citation>
    <scope>NUCLEOTIDE SEQUENCE</scope>
    <source>
        <strain evidence="1">GVMAG-M-3300023179-59</strain>
    </source>
</reference>
<accession>A0A6C0H2Q7</accession>
<evidence type="ECO:0000313" key="1">
    <source>
        <dbReference type="EMBL" id="QHT74526.1"/>
    </source>
</evidence>
<dbReference type="EMBL" id="MN739851">
    <property type="protein sequence ID" value="QHT74526.1"/>
    <property type="molecule type" value="Genomic_DNA"/>
</dbReference>
<protein>
    <submittedName>
        <fullName evidence="1">Uncharacterized protein</fullName>
    </submittedName>
</protein>
<name>A0A6C0H2Q7_9ZZZZ</name>
<sequence>MDDGVPIIQNMALLIQNVHSQVSSYFIAEVFAVIFRLGVVKQVAKIKSYDIESTGCHLFVHFDHWFPTTETVLFQLALARALYLDYEIDPRSPWRISRIPNIYEGMQIEANMNDDWTDIKTGRIIKLFMNGEMILELDMDDPNPYYKFDAINVRTMEKMPLHIYTPLPYSIDGKRPELKFASRYYYDTEKGAVVNRKEINDNFPDLFATFAKKGTVQSVNELIQNYDGYALYFEKRDIEIKQMFGWDYIDWEMTPNRTKTMLKPSYIKEILEKIEKENLEKESVEKELGSASVVESMPINDSI</sequence>
<organism evidence="1">
    <name type="scientific">viral metagenome</name>
    <dbReference type="NCBI Taxonomy" id="1070528"/>
    <lineage>
        <taxon>unclassified sequences</taxon>
        <taxon>metagenomes</taxon>
        <taxon>organismal metagenomes</taxon>
    </lineage>
</organism>
<dbReference type="AlphaFoldDB" id="A0A6C0H2Q7"/>
<proteinExistence type="predicted"/>